<organism evidence="2 4">
    <name type="scientific">Chromobacterium phragmitis</name>
    <dbReference type="NCBI Taxonomy" id="2202141"/>
    <lineage>
        <taxon>Bacteria</taxon>
        <taxon>Pseudomonadati</taxon>
        <taxon>Pseudomonadota</taxon>
        <taxon>Betaproteobacteria</taxon>
        <taxon>Neisseriales</taxon>
        <taxon>Chromobacteriaceae</taxon>
        <taxon>Chromobacterium</taxon>
    </lineage>
</organism>
<gene>
    <name evidence="3" type="ORF">ABI908_00540</name>
    <name evidence="2" type="ORF">DK843_04960</name>
</gene>
<dbReference type="AlphaFoldDB" id="A0A344UEM6"/>
<evidence type="ECO:0000256" key="1">
    <source>
        <dbReference type="SAM" id="Coils"/>
    </source>
</evidence>
<reference evidence="2 4" key="1">
    <citation type="submission" date="2018-05" db="EMBL/GenBank/DDBJ databases">
        <title>Genome sequencing, assembly and analysis of the novel insecticidal bacterium, Chromobacterium phragmitis.</title>
        <authorList>
            <person name="Sparks M.E."/>
            <person name="Blackburn M.B."/>
            <person name="Gundersen-Rindal D.E."/>
        </authorList>
    </citation>
    <scope>NUCLEOTIDE SEQUENCE [LARGE SCALE GENOMIC DNA]</scope>
    <source>
        <strain evidence="2">IIBBL 274-1</strain>
    </source>
</reference>
<dbReference type="KEGG" id="chrb:DK843_04960"/>
<protein>
    <recommendedName>
        <fullName evidence="6">Lipoprotein</fullName>
    </recommendedName>
</protein>
<dbReference type="RefSeq" id="WP_114072696.1">
    <property type="nucleotide sequence ID" value="NZ_CP029495.1"/>
</dbReference>
<keyword evidence="1" id="KW-0175">Coiled coil</keyword>
<evidence type="ECO:0000313" key="2">
    <source>
        <dbReference type="EMBL" id="AXE33724.1"/>
    </source>
</evidence>
<reference evidence="3 5" key="2">
    <citation type="submission" date="2024-05" db="EMBL/GenBank/DDBJ databases">
        <authorList>
            <person name="De Oliveira J.P."/>
            <person name="Noriler S.A."/>
            <person name="De Oliveira A.G."/>
            <person name="Sipoli D.S."/>
        </authorList>
    </citation>
    <scope>NUCLEOTIDE SEQUENCE [LARGE SCALE GENOMIC DNA]</scope>
    <source>
        <strain evidence="3 5">LABIM192</strain>
    </source>
</reference>
<evidence type="ECO:0000313" key="3">
    <source>
        <dbReference type="EMBL" id="MEO9382604.1"/>
    </source>
</evidence>
<proteinExistence type="predicted"/>
<evidence type="ECO:0008006" key="6">
    <source>
        <dbReference type="Google" id="ProtNLM"/>
    </source>
</evidence>
<evidence type="ECO:0000313" key="4">
    <source>
        <dbReference type="Proteomes" id="UP000252038"/>
    </source>
</evidence>
<accession>A0A344UEM6</accession>
<dbReference type="PROSITE" id="PS51257">
    <property type="entry name" value="PROKAR_LIPOPROTEIN"/>
    <property type="match status" value="1"/>
</dbReference>
<evidence type="ECO:0000313" key="5">
    <source>
        <dbReference type="Proteomes" id="UP001462502"/>
    </source>
</evidence>
<name>A0A344UEM6_9NEIS</name>
<feature type="coiled-coil region" evidence="1">
    <location>
        <begin position="125"/>
        <end position="152"/>
    </location>
</feature>
<sequence length="166" mass="18556">MKSFLAIVMTAFMLTACQGSNPAQEELLSYLNKDIKPLAGIEEEVIGEYNSVSGDNYQDDEVMHDKLVNVIRPKYASFLTALEKIKPATPEVRALHEQYIDAATEQSHAMDEIVTALEEQDSSKMNAANQKLDSARKKFREFNNKLEDTAKQLDVELGADKKDKAA</sequence>
<dbReference type="EMBL" id="CP029554">
    <property type="protein sequence ID" value="AXE33724.1"/>
    <property type="molecule type" value="Genomic_DNA"/>
</dbReference>
<dbReference type="Proteomes" id="UP000252038">
    <property type="component" value="Chromosome"/>
</dbReference>
<dbReference type="OrthoDB" id="1953267at2"/>
<dbReference type="EMBL" id="JBDXMI010000001">
    <property type="protein sequence ID" value="MEO9382604.1"/>
    <property type="molecule type" value="Genomic_DNA"/>
</dbReference>
<dbReference type="Proteomes" id="UP001462502">
    <property type="component" value="Unassembled WGS sequence"/>
</dbReference>
<keyword evidence="5" id="KW-1185">Reference proteome</keyword>